<gene>
    <name evidence="1" type="ORF">BT63DRAFT_415854</name>
</gene>
<dbReference type="AlphaFoldDB" id="A0A6A6U4C1"/>
<reference evidence="1" key="1">
    <citation type="journal article" date="2020" name="Stud. Mycol.">
        <title>101 Dothideomycetes genomes: a test case for predicting lifestyles and emergence of pathogens.</title>
        <authorList>
            <person name="Haridas S."/>
            <person name="Albert R."/>
            <person name="Binder M."/>
            <person name="Bloem J."/>
            <person name="Labutti K."/>
            <person name="Salamov A."/>
            <person name="Andreopoulos B."/>
            <person name="Baker S."/>
            <person name="Barry K."/>
            <person name="Bills G."/>
            <person name="Bluhm B."/>
            <person name="Cannon C."/>
            <person name="Castanera R."/>
            <person name="Culley D."/>
            <person name="Daum C."/>
            <person name="Ezra D."/>
            <person name="Gonzalez J."/>
            <person name="Henrissat B."/>
            <person name="Kuo A."/>
            <person name="Liang C."/>
            <person name="Lipzen A."/>
            <person name="Lutzoni F."/>
            <person name="Magnuson J."/>
            <person name="Mondo S."/>
            <person name="Nolan M."/>
            <person name="Ohm R."/>
            <person name="Pangilinan J."/>
            <person name="Park H.-J."/>
            <person name="Ramirez L."/>
            <person name="Alfaro M."/>
            <person name="Sun H."/>
            <person name="Tritt A."/>
            <person name="Yoshinaga Y."/>
            <person name="Zwiers L.-H."/>
            <person name="Turgeon B."/>
            <person name="Goodwin S."/>
            <person name="Spatafora J."/>
            <person name="Crous P."/>
            <person name="Grigoriev I."/>
        </authorList>
    </citation>
    <scope>NUCLEOTIDE SEQUENCE</scope>
    <source>
        <strain evidence="1">CBS 115976</strain>
    </source>
</reference>
<name>A0A6A6U4C1_9PEZI</name>
<dbReference type="Proteomes" id="UP000799302">
    <property type="component" value="Unassembled WGS sequence"/>
</dbReference>
<sequence length="153" mass="17558">MSCWHDWCELAGQKASSFAACHFRGLRPLRGWKAVLEHGFQGCLPAELNTLFEFGRYLVPWTKSKEAGSWYARRHIPWYWERTGAVPSSLEGLTMHDNVKREDSLDIIAFRCKRDQSRLMGITSYPLALAPTSVDKPVNCVRLQRYSRQAKPG</sequence>
<organism evidence="1 2">
    <name type="scientific">Microthyrium microscopicum</name>
    <dbReference type="NCBI Taxonomy" id="703497"/>
    <lineage>
        <taxon>Eukaryota</taxon>
        <taxon>Fungi</taxon>
        <taxon>Dikarya</taxon>
        <taxon>Ascomycota</taxon>
        <taxon>Pezizomycotina</taxon>
        <taxon>Dothideomycetes</taxon>
        <taxon>Dothideomycetes incertae sedis</taxon>
        <taxon>Microthyriales</taxon>
        <taxon>Microthyriaceae</taxon>
        <taxon>Microthyrium</taxon>
    </lineage>
</organism>
<protein>
    <submittedName>
        <fullName evidence="1">Uncharacterized protein</fullName>
    </submittedName>
</protein>
<evidence type="ECO:0000313" key="2">
    <source>
        <dbReference type="Proteomes" id="UP000799302"/>
    </source>
</evidence>
<dbReference type="EMBL" id="MU004238">
    <property type="protein sequence ID" value="KAF2666750.1"/>
    <property type="molecule type" value="Genomic_DNA"/>
</dbReference>
<accession>A0A6A6U4C1</accession>
<evidence type="ECO:0000313" key="1">
    <source>
        <dbReference type="EMBL" id="KAF2666750.1"/>
    </source>
</evidence>
<proteinExistence type="predicted"/>
<keyword evidence="2" id="KW-1185">Reference proteome</keyword>